<organism evidence="16 17">
    <name type="scientific">Orbus sasakiae</name>
    <dbReference type="NCBI Taxonomy" id="1078475"/>
    <lineage>
        <taxon>Bacteria</taxon>
        <taxon>Pseudomonadati</taxon>
        <taxon>Pseudomonadota</taxon>
        <taxon>Gammaproteobacteria</taxon>
        <taxon>Orbales</taxon>
        <taxon>Orbaceae</taxon>
        <taxon>Orbus</taxon>
    </lineage>
</organism>
<dbReference type="Gene3D" id="3.30.565.10">
    <property type="entry name" value="Histidine kinase-like ATPase, C-terminal domain"/>
    <property type="match status" value="1"/>
</dbReference>
<dbReference type="Pfam" id="PF13188">
    <property type="entry name" value="PAS_8"/>
    <property type="match status" value="1"/>
</dbReference>
<dbReference type="RefSeq" id="WP_345489576.1">
    <property type="nucleotide sequence ID" value="NZ_BAABHY010000001.1"/>
</dbReference>
<dbReference type="PRINTS" id="PR00344">
    <property type="entry name" value="BCTRLSENSOR"/>
</dbReference>
<dbReference type="SUPFAM" id="SSF55785">
    <property type="entry name" value="PYP-like sensor domain (PAS domain)"/>
    <property type="match status" value="1"/>
</dbReference>
<evidence type="ECO:0000313" key="16">
    <source>
        <dbReference type="EMBL" id="GAA5108376.1"/>
    </source>
</evidence>
<keyword evidence="11 14" id="KW-1133">Transmembrane helix</keyword>
<sequence length="540" mass="60828">MRKLFHHLKLKTKLIILICFVFALAVIAENIYIIRIVNNQYYNNASQHVANVADLIATSPEIIDSIEHPTPQNLARIQTYTEQARRLSQVEFITIFDMNGMRFSHPDKDKIGKMIVGGDGEQALKGQSYISTAKGTLGVSIRAFRPIYASDNTQIGALMVGQTVNKIEHLASRTSQPILFTLVISLIVAVALALWFSKSIKTILLGLEPFEMVKLFEERDAIIRTVKEGIIVINRDSQITQINDEAIRILRIKQRKETIIDRDVRQIIPNTRLQDVMLSGESEYDREQNINGIVILTSRTPLFVNGELIGAIASFRDMTEIRQLAENLTGVNRYADALRSQSHEFNNKLHVIYGLAFNDNNHELIDYLEKLMGTQAQESEQISQSIQDPIIAGFLNSKFSRARELGVTLDFYTQGQLHSIGDSSTAHKLVTILGNLIDNGLDAVQFLDHKHITIKLEIDDHNFIIEVKDNGQGIAKEHSQQIFTKGYSTKGDNRGFGLYLVLASVDELNGHIELRESDTQGACFTVLIPLYSIYQEYNDA</sequence>
<keyword evidence="7 14" id="KW-0812">Transmembrane</keyword>
<dbReference type="Gene3D" id="3.30.450.20">
    <property type="entry name" value="PAS domain"/>
    <property type="match status" value="2"/>
</dbReference>
<dbReference type="EC" id="2.7.13.3" evidence="3"/>
<evidence type="ECO:0000313" key="17">
    <source>
        <dbReference type="Proteomes" id="UP001500171"/>
    </source>
</evidence>
<keyword evidence="5" id="KW-0597">Phosphoprotein</keyword>
<dbReference type="InterPro" id="IPR036890">
    <property type="entry name" value="HATPase_C_sf"/>
</dbReference>
<dbReference type="InterPro" id="IPR033463">
    <property type="entry name" value="sCache_3"/>
</dbReference>
<dbReference type="InterPro" id="IPR003594">
    <property type="entry name" value="HATPase_dom"/>
</dbReference>
<comment type="catalytic activity">
    <reaction evidence="1">
        <text>ATP + protein L-histidine = ADP + protein N-phospho-L-histidine.</text>
        <dbReference type="EC" id="2.7.13.3"/>
    </reaction>
</comment>
<dbReference type="SUPFAM" id="SSF103190">
    <property type="entry name" value="Sensory domain-like"/>
    <property type="match status" value="1"/>
</dbReference>
<keyword evidence="17" id="KW-1185">Reference proteome</keyword>
<dbReference type="PROSITE" id="PS50109">
    <property type="entry name" value="HIS_KIN"/>
    <property type="match status" value="1"/>
</dbReference>
<gene>
    <name evidence="16" type="ORF">GCM10023211_10610</name>
</gene>
<evidence type="ECO:0000256" key="10">
    <source>
        <dbReference type="ARBA" id="ARBA00022840"/>
    </source>
</evidence>
<dbReference type="Pfam" id="PF17203">
    <property type="entry name" value="sCache_3_2"/>
    <property type="match status" value="1"/>
</dbReference>
<evidence type="ECO:0000256" key="7">
    <source>
        <dbReference type="ARBA" id="ARBA00022692"/>
    </source>
</evidence>
<dbReference type="InterPro" id="IPR029151">
    <property type="entry name" value="Sensor-like_sf"/>
</dbReference>
<evidence type="ECO:0000256" key="3">
    <source>
        <dbReference type="ARBA" id="ARBA00012438"/>
    </source>
</evidence>
<proteinExistence type="predicted"/>
<keyword evidence="10" id="KW-0067">ATP-binding</keyword>
<keyword evidence="6" id="KW-0808">Transferase</keyword>
<dbReference type="InterPro" id="IPR005467">
    <property type="entry name" value="His_kinase_dom"/>
</dbReference>
<keyword evidence="8" id="KW-0547">Nucleotide-binding</keyword>
<keyword evidence="12" id="KW-0902">Two-component regulatory system</keyword>
<dbReference type="InterPro" id="IPR035965">
    <property type="entry name" value="PAS-like_dom_sf"/>
</dbReference>
<reference evidence="17" key="1">
    <citation type="journal article" date="2019" name="Int. J. Syst. Evol. Microbiol.">
        <title>The Global Catalogue of Microorganisms (GCM) 10K type strain sequencing project: providing services to taxonomists for standard genome sequencing and annotation.</title>
        <authorList>
            <consortium name="The Broad Institute Genomics Platform"/>
            <consortium name="The Broad Institute Genome Sequencing Center for Infectious Disease"/>
            <person name="Wu L."/>
            <person name="Ma J."/>
        </authorList>
    </citation>
    <scope>NUCLEOTIDE SEQUENCE [LARGE SCALE GENOMIC DNA]</scope>
    <source>
        <strain evidence="17">JCM 18050</strain>
    </source>
</reference>
<keyword evidence="4" id="KW-1003">Cell membrane</keyword>
<keyword evidence="9 16" id="KW-0418">Kinase</keyword>
<feature type="transmembrane region" description="Helical" evidence="14">
    <location>
        <begin position="178"/>
        <end position="196"/>
    </location>
</feature>
<evidence type="ECO:0000259" key="15">
    <source>
        <dbReference type="PROSITE" id="PS50109"/>
    </source>
</evidence>
<accession>A0ABP9N3T3</accession>
<dbReference type="Gene3D" id="1.10.287.130">
    <property type="match status" value="1"/>
</dbReference>
<evidence type="ECO:0000256" key="9">
    <source>
        <dbReference type="ARBA" id="ARBA00022777"/>
    </source>
</evidence>
<keyword evidence="13 14" id="KW-0472">Membrane</keyword>
<evidence type="ECO:0000256" key="6">
    <source>
        <dbReference type="ARBA" id="ARBA00022679"/>
    </source>
</evidence>
<evidence type="ECO:0000256" key="2">
    <source>
        <dbReference type="ARBA" id="ARBA00004651"/>
    </source>
</evidence>
<evidence type="ECO:0000256" key="12">
    <source>
        <dbReference type="ARBA" id="ARBA00023012"/>
    </source>
</evidence>
<dbReference type="Pfam" id="PF02518">
    <property type="entry name" value="HATPase_c"/>
    <property type="match status" value="1"/>
</dbReference>
<dbReference type="SMART" id="SM00387">
    <property type="entry name" value="HATPase_c"/>
    <property type="match status" value="1"/>
</dbReference>
<dbReference type="InterPro" id="IPR004358">
    <property type="entry name" value="Sig_transdc_His_kin-like_C"/>
</dbReference>
<evidence type="ECO:0000256" key="4">
    <source>
        <dbReference type="ARBA" id="ARBA00022475"/>
    </source>
</evidence>
<dbReference type="GO" id="GO:0016301">
    <property type="term" value="F:kinase activity"/>
    <property type="evidence" value="ECO:0007669"/>
    <property type="project" value="UniProtKB-KW"/>
</dbReference>
<dbReference type="PANTHER" id="PTHR43547:SF10">
    <property type="entry name" value="SENSOR HISTIDINE KINASE DCUS"/>
    <property type="match status" value="1"/>
</dbReference>
<evidence type="ECO:0000256" key="5">
    <source>
        <dbReference type="ARBA" id="ARBA00022553"/>
    </source>
</evidence>
<evidence type="ECO:0000256" key="11">
    <source>
        <dbReference type="ARBA" id="ARBA00022989"/>
    </source>
</evidence>
<name>A0ABP9N3T3_9GAMM</name>
<dbReference type="InterPro" id="IPR000014">
    <property type="entry name" value="PAS"/>
</dbReference>
<dbReference type="Proteomes" id="UP001500171">
    <property type="component" value="Unassembled WGS sequence"/>
</dbReference>
<comment type="subcellular location">
    <subcellularLocation>
        <location evidence="2">Cell membrane</location>
        <topology evidence="2">Multi-pass membrane protein</topology>
    </subcellularLocation>
</comment>
<evidence type="ECO:0000256" key="13">
    <source>
        <dbReference type="ARBA" id="ARBA00023136"/>
    </source>
</evidence>
<comment type="caution">
    <text evidence="16">The sequence shown here is derived from an EMBL/GenBank/DDBJ whole genome shotgun (WGS) entry which is preliminary data.</text>
</comment>
<protein>
    <recommendedName>
        <fullName evidence="3">histidine kinase</fullName>
        <ecNumber evidence="3">2.7.13.3</ecNumber>
    </recommendedName>
</protein>
<evidence type="ECO:0000256" key="14">
    <source>
        <dbReference type="SAM" id="Phobius"/>
    </source>
</evidence>
<dbReference type="EMBL" id="BAABHY010000001">
    <property type="protein sequence ID" value="GAA5108376.1"/>
    <property type="molecule type" value="Genomic_DNA"/>
</dbReference>
<dbReference type="SUPFAM" id="SSF55874">
    <property type="entry name" value="ATPase domain of HSP90 chaperone/DNA topoisomerase II/histidine kinase"/>
    <property type="match status" value="1"/>
</dbReference>
<evidence type="ECO:0000256" key="8">
    <source>
        <dbReference type="ARBA" id="ARBA00022741"/>
    </source>
</evidence>
<dbReference type="NCBIfam" id="NF008298">
    <property type="entry name" value="PRK11086.1"/>
    <property type="match status" value="1"/>
</dbReference>
<feature type="domain" description="Histidine kinase" evidence="15">
    <location>
        <begin position="340"/>
        <end position="532"/>
    </location>
</feature>
<dbReference type="PANTHER" id="PTHR43547">
    <property type="entry name" value="TWO-COMPONENT HISTIDINE KINASE"/>
    <property type="match status" value="1"/>
</dbReference>
<evidence type="ECO:0000256" key="1">
    <source>
        <dbReference type="ARBA" id="ARBA00000085"/>
    </source>
</evidence>